<evidence type="ECO:0000313" key="3">
    <source>
        <dbReference type="EMBL" id="KAK7615207.1"/>
    </source>
</evidence>
<comment type="caution">
    <text evidence="3">The sequence shown here is derived from an EMBL/GenBank/DDBJ whole genome shotgun (WGS) entry which is preliminary data.</text>
</comment>
<dbReference type="Pfam" id="PF02137">
    <property type="entry name" value="A_deamin"/>
    <property type="match status" value="1"/>
</dbReference>
<gene>
    <name evidence="3" type="ORF">JOL62DRAFT_562965</name>
</gene>
<organism evidence="3 4">
    <name type="scientific">Phyllosticta paracitricarpa</name>
    <dbReference type="NCBI Taxonomy" id="2016321"/>
    <lineage>
        <taxon>Eukaryota</taxon>
        <taxon>Fungi</taxon>
        <taxon>Dikarya</taxon>
        <taxon>Ascomycota</taxon>
        <taxon>Pezizomycotina</taxon>
        <taxon>Dothideomycetes</taxon>
        <taxon>Dothideomycetes incertae sedis</taxon>
        <taxon>Botryosphaeriales</taxon>
        <taxon>Phyllostictaceae</taxon>
        <taxon>Phyllosticta</taxon>
    </lineage>
</organism>
<feature type="region of interest" description="Disordered" evidence="1">
    <location>
        <begin position="173"/>
        <end position="194"/>
    </location>
</feature>
<feature type="compositionally biased region" description="Basic and acidic residues" evidence="1">
    <location>
        <begin position="433"/>
        <end position="450"/>
    </location>
</feature>
<keyword evidence="4" id="KW-1185">Reference proteome</keyword>
<dbReference type="PANTHER" id="PTHR47803:SF1">
    <property type="entry name" value="TRNA-SPECIFIC ADENOSINE DEAMINASE 1"/>
    <property type="match status" value="1"/>
</dbReference>
<proteinExistence type="predicted"/>
<dbReference type="InterPro" id="IPR002466">
    <property type="entry name" value="A_deamin"/>
</dbReference>
<evidence type="ECO:0000259" key="2">
    <source>
        <dbReference type="PROSITE" id="PS50141"/>
    </source>
</evidence>
<dbReference type="EMBL" id="JBBPBF010000002">
    <property type="protein sequence ID" value="KAK7615207.1"/>
    <property type="molecule type" value="Genomic_DNA"/>
</dbReference>
<protein>
    <submittedName>
        <fullName evidence="3">Adenosine-deaminase</fullName>
    </submittedName>
</protein>
<dbReference type="SMART" id="SM00552">
    <property type="entry name" value="ADEAMc"/>
    <property type="match status" value="1"/>
</dbReference>
<feature type="domain" description="A to I editase" evidence="2">
    <location>
        <begin position="69"/>
        <end position="271"/>
    </location>
</feature>
<dbReference type="InterPro" id="IPR042935">
    <property type="entry name" value="Tad1"/>
</dbReference>
<name>A0ABR1NL18_9PEZI</name>
<feature type="region of interest" description="Disordered" evidence="1">
    <location>
        <begin position="433"/>
        <end position="466"/>
    </location>
</feature>
<accession>A0ABR1NL18</accession>
<evidence type="ECO:0000313" key="4">
    <source>
        <dbReference type="Proteomes" id="UP001367316"/>
    </source>
</evidence>
<dbReference type="PROSITE" id="PS50141">
    <property type="entry name" value="A_DEAMIN_EDITASE"/>
    <property type="match status" value="1"/>
</dbReference>
<reference evidence="3 4" key="1">
    <citation type="submission" date="2024-04" db="EMBL/GenBank/DDBJ databases">
        <title>Phyllosticta paracitricarpa is synonymous to the EU quarantine fungus P. citricarpa based on phylogenomic analyses.</title>
        <authorList>
            <consortium name="Lawrence Berkeley National Laboratory"/>
            <person name="Van ingen-buijs V.A."/>
            <person name="Van westerhoven A.C."/>
            <person name="Haridas S."/>
            <person name="Skiadas P."/>
            <person name="Martin F."/>
            <person name="Groenewald J.Z."/>
            <person name="Crous P.W."/>
            <person name="Seidl M.F."/>
        </authorList>
    </citation>
    <scope>NUCLEOTIDE SEQUENCE [LARGE SCALE GENOMIC DNA]</scope>
    <source>
        <strain evidence="3 4">CBS 141358</strain>
    </source>
</reference>
<evidence type="ECO:0000256" key="1">
    <source>
        <dbReference type="SAM" id="MobiDB-lite"/>
    </source>
</evidence>
<dbReference type="Proteomes" id="UP001367316">
    <property type="component" value="Unassembled WGS sequence"/>
</dbReference>
<sequence length="466" mass="50941">MPADPDAVARCVLAAFDALPSKSQPRPGEWVPLAGVVVRLSKSRYSQSLQNSTCPPVEESARPGLTCVALGTGMKCLPSAKIPLANGVVLHDWHAEVLALRAFNRFLVEECARLVSADCAASDLIRLRDEADISEKCPQPFALQDDAEIYLYCSEAPCGDASMELTMQAQEDATPWDLPPKSTETSDVDSTEESLRGRGYFSELGIVRRKPGRPDAPPTLSKSCTDKIAMKQCTSLLNAVTALLVSPKNAYLEALVLPDSQHVPDASERAFGPKGRMSTISPKLTRNWVHGGYDFCPFEVCTTLQEFAWSRRSGQLQNQKLVPSNISALYTAHHNETLINGVLQGRKQTDPKGASVISRSGLWKSAVEVAKQLPDSHVGAELIKVLSSSSDYGDLKRSKLLQLRQQVKDDCKKNALKGWIPNRDDDNFDLSILEKGKRQDKPAPHPKIDDLQDLGQKGPDLLSKSS</sequence>
<dbReference type="PANTHER" id="PTHR47803">
    <property type="entry name" value="TRNA-SPECIFIC ADENOSINE DEAMINASE 1"/>
    <property type="match status" value="1"/>
</dbReference>